<proteinExistence type="predicted"/>
<organism evidence="1">
    <name type="scientific">Arundo donax</name>
    <name type="common">Giant reed</name>
    <name type="synonym">Donax arundinaceus</name>
    <dbReference type="NCBI Taxonomy" id="35708"/>
    <lineage>
        <taxon>Eukaryota</taxon>
        <taxon>Viridiplantae</taxon>
        <taxon>Streptophyta</taxon>
        <taxon>Embryophyta</taxon>
        <taxon>Tracheophyta</taxon>
        <taxon>Spermatophyta</taxon>
        <taxon>Magnoliopsida</taxon>
        <taxon>Liliopsida</taxon>
        <taxon>Poales</taxon>
        <taxon>Poaceae</taxon>
        <taxon>PACMAD clade</taxon>
        <taxon>Arundinoideae</taxon>
        <taxon>Arundineae</taxon>
        <taxon>Arundo</taxon>
    </lineage>
</organism>
<sequence>MVLLFSHLCCVVTNILF</sequence>
<dbReference type="AlphaFoldDB" id="A0A0A9A6W5"/>
<dbReference type="EMBL" id="GBRH01253160">
    <property type="protein sequence ID" value="JAD44735.1"/>
    <property type="molecule type" value="Transcribed_RNA"/>
</dbReference>
<reference evidence="1" key="2">
    <citation type="journal article" date="2015" name="Data Brief">
        <title>Shoot transcriptome of the giant reed, Arundo donax.</title>
        <authorList>
            <person name="Barrero R.A."/>
            <person name="Guerrero F.D."/>
            <person name="Moolhuijzen P."/>
            <person name="Goolsby J.A."/>
            <person name="Tidwell J."/>
            <person name="Bellgard S.E."/>
            <person name="Bellgard M.I."/>
        </authorList>
    </citation>
    <scope>NUCLEOTIDE SEQUENCE</scope>
    <source>
        <tissue evidence="1">Shoot tissue taken approximately 20 cm above the soil surface</tissue>
    </source>
</reference>
<protein>
    <submittedName>
        <fullName evidence="1">Uncharacterized protein</fullName>
    </submittedName>
</protein>
<accession>A0A0A9A6W5</accession>
<name>A0A0A9A6W5_ARUDO</name>
<reference evidence="1" key="1">
    <citation type="submission" date="2014-09" db="EMBL/GenBank/DDBJ databases">
        <authorList>
            <person name="Magalhaes I.L.F."/>
            <person name="Oliveira U."/>
            <person name="Santos F.R."/>
            <person name="Vidigal T.H.D.A."/>
            <person name="Brescovit A.D."/>
            <person name="Santos A.J."/>
        </authorList>
    </citation>
    <scope>NUCLEOTIDE SEQUENCE</scope>
    <source>
        <tissue evidence="1">Shoot tissue taken approximately 20 cm above the soil surface</tissue>
    </source>
</reference>
<evidence type="ECO:0000313" key="1">
    <source>
        <dbReference type="EMBL" id="JAD44735.1"/>
    </source>
</evidence>